<dbReference type="PROSITE" id="PS51188">
    <property type="entry name" value="ZF_CR"/>
    <property type="match status" value="1"/>
</dbReference>
<dbReference type="Gene3D" id="2.60.260.20">
    <property type="entry name" value="Urease metallochaperone UreE, N-terminal domain"/>
    <property type="match status" value="2"/>
</dbReference>
<dbReference type="EMBL" id="AACS02000004">
    <property type="protein sequence ID" value="EAU85530.2"/>
    <property type="molecule type" value="Genomic_DNA"/>
</dbReference>
<dbReference type="eggNOG" id="KOG0712">
    <property type="taxonomic scope" value="Eukaryota"/>
</dbReference>
<dbReference type="AlphaFoldDB" id="A8NU01"/>
<keyword evidence="3 5" id="KW-0863">Zinc-finger</keyword>
<dbReference type="GO" id="GO:0051082">
    <property type="term" value="F:unfolded protein binding"/>
    <property type="evidence" value="ECO:0007669"/>
    <property type="project" value="InterPro"/>
</dbReference>
<organism evidence="9 10">
    <name type="scientific">Coprinopsis cinerea (strain Okayama-7 / 130 / ATCC MYA-4618 / FGSC 9003)</name>
    <name type="common">Inky cap fungus</name>
    <name type="synonym">Hormographiella aspergillata</name>
    <dbReference type="NCBI Taxonomy" id="240176"/>
    <lineage>
        <taxon>Eukaryota</taxon>
        <taxon>Fungi</taxon>
        <taxon>Dikarya</taxon>
        <taxon>Basidiomycota</taxon>
        <taxon>Agaricomycotina</taxon>
        <taxon>Agaricomycetes</taxon>
        <taxon>Agaricomycetidae</taxon>
        <taxon>Agaricales</taxon>
        <taxon>Agaricineae</taxon>
        <taxon>Psathyrellaceae</taxon>
        <taxon>Coprinopsis</taxon>
    </lineage>
</organism>
<dbReference type="CDD" id="cd10747">
    <property type="entry name" value="DnaJ_C"/>
    <property type="match status" value="1"/>
</dbReference>
<dbReference type="RefSeq" id="XP_001836346.2">
    <property type="nucleotide sequence ID" value="XM_001836294.2"/>
</dbReference>
<keyword evidence="2" id="KW-0677">Repeat</keyword>
<feature type="domain" description="CR-type" evidence="8">
    <location>
        <begin position="111"/>
        <end position="192"/>
    </location>
</feature>
<keyword evidence="10" id="KW-1185">Reference proteome</keyword>
<feature type="domain" description="J" evidence="7">
    <location>
        <begin position="1"/>
        <end position="51"/>
    </location>
</feature>
<dbReference type="SUPFAM" id="SSF49493">
    <property type="entry name" value="HSP40/DnaJ peptide-binding domain"/>
    <property type="match status" value="2"/>
</dbReference>
<name>A8NU01_COPC7</name>
<dbReference type="SUPFAM" id="SSF46565">
    <property type="entry name" value="Chaperone J-domain"/>
    <property type="match status" value="1"/>
</dbReference>
<proteinExistence type="predicted"/>
<evidence type="ECO:0000256" key="2">
    <source>
        <dbReference type="ARBA" id="ARBA00022737"/>
    </source>
</evidence>
<protein>
    <submittedName>
        <fullName evidence="9">Chaperone regulator</fullName>
    </submittedName>
</protein>
<feature type="region of interest" description="Disordered" evidence="6">
    <location>
        <begin position="372"/>
        <end position="396"/>
    </location>
</feature>
<dbReference type="PROSITE" id="PS00636">
    <property type="entry name" value="DNAJ_1"/>
    <property type="match status" value="1"/>
</dbReference>
<dbReference type="InterPro" id="IPR036869">
    <property type="entry name" value="J_dom_sf"/>
</dbReference>
<gene>
    <name evidence="9" type="ORF">CC1G_06431</name>
</gene>
<dbReference type="InterPro" id="IPR001623">
    <property type="entry name" value="DnaJ_domain"/>
</dbReference>
<evidence type="ECO:0000259" key="8">
    <source>
        <dbReference type="PROSITE" id="PS51188"/>
    </source>
</evidence>
<dbReference type="GeneID" id="6012889"/>
<feature type="compositionally biased region" description="Acidic residues" evidence="6">
    <location>
        <begin position="372"/>
        <end position="385"/>
    </location>
</feature>
<dbReference type="Pfam" id="PF00684">
    <property type="entry name" value="DnaJ_CXXCXGXG"/>
    <property type="match status" value="1"/>
</dbReference>
<evidence type="ECO:0000259" key="7">
    <source>
        <dbReference type="PROSITE" id="PS50076"/>
    </source>
</evidence>
<dbReference type="OMA" id="IVFHIVE"/>
<sequence>MTRLKNTILYARLVFDKNINDPDAHEKFQTMASAYEILNDPQMREVYDAHGMEGVSKGPGGPDFMDPNDMFAQFFGGNPMFGFSFGPGRKRTKGEDSVIPYEVSLEDLYNGKTIKMNMEKDVICSGCKGSGARGNAKPKTCSTCDGKGWTTINPGPRQVSRVQCRDCKGVGERLKEKERCKKCKGECVVKEKTRQEIHIEKGMADKQRIVLAGAGDQQPDIPAGDVIFVLKAQKHESFQRIGNDLLTQVKITLSEALLGFSRILVTHLDGRGIRVSSPPGKIINPNDAIILRGEGMPIFKRPDDKGDLHVVLTVEMPDADWLNTVDIKALSTLLPPKKEDIEPLPEIVDEANYEESDIGELHSTFLDQELEAQFEDDWEDEDSDDDIHGQPECQPQ</sequence>
<evidence type="ECO:0000256" key="3">
    <source>
        <dbReference type="ARBA" id="ARBA00022771"/>
    </source>
</evidence>
<dbReference type="Pfam" id="PF01556">
    <property type="entry name" value="DnaJ_C"/>
    <property type="match status" value="1"/>
</dbReference>
<dbReference type="SUPFAM" id="SSF57938">
    <property type="entry name" value="DnaJ/Hsp40 cysteine-rich domain"/>
    <property type="match status" value="1"/>
</dbReference>
<dbReference type="CDD" id="cd06257">
    <property type="entry name" value="DnaJ"/>
    <property type="match status" value="1"/>
</dbReference>
<dbReference type="GO" id="GO:0008270">
    <property type="term" value="F:zinc ion binding"/>
    <property type="evidence" value="ECO:0007669"/>
    <property type="project" value="UniProtKB-KW"/>
</dbReference>
<dbReference type="Gene3D" id="1.10.287.110">
    <property type="entry name" value="DnaJ domain"/>
    <property type="match status" value="1"/>
</dbReference>
<dbReference type="KEGG" id="cci:CC1G_06431"/>
<dbReference type="Gene3D" id="2.10.230.10">
    <property type="entry name" value="Heat shock protein DnaJ, cysteine-rich domain"/>
    <property type="match status" value="1"/>
</dbReference>
<evidence type="ECO:0000256" key="5">
    <source>
        <dbReference type="PROSITE-ProRule" id="PRU00546"/>
    </source>
</evidence>
<evidence type="ECO:0000313" key="10">
    <source>
        <dbReference type="Proteomes" id="UP000001861"/>
    </source>
</evidence>
<dbReference type="GO" id="GO:0006457">
    <property type="term" value="P:protein folding"/>
    <property type="evidence" value="ECO:0007669"/>
    <property type="project" value="InterPro"/>
</dbReference>
<evidence type="ECO:0000256" key="1">
    <source>
        <dbReference type="ARBA" id="ARBA00022723"/>
    </source>
</evidence>
<dbReference type="InterPro" id="IPR002939">
    <property type="entry name" value="DnaJ_C"/>
</dbReference>
<dbReference type="OrthoDB" id="550424at2759"/>
<dbReference type="VEuPathDB" id="FungiDB:CC1G_06431"/>
<dbReference type="PROSITE" id="PS50076">
    <property type="entry name" value="DNAJ_2"/>
    <property type="match status" value="1"/>
</dbReference>
<dbReference type="InterPro" id="IPR001305">
    <property type="entry name" value="HSP_DnaJ_Cys-rich_dom"/>
</dbReference>
<dbReference type="HOGENOM" id="CLU_017633_10_0_1"/>
<reference evidence="9 10" key="1">
    <citation type="journal article" date="2010" name="Proc. Natl. Acad. Sci. U.S.A.">
        <title>Insights into evolution of multicellular fungi from the assembled chromosomes of the mushroom Coprinopsis cinerea (Coprinus cinereus).</title>
        <authorList>
            <person name="Stajich J.E."/>
            <person name="Wilke S.K."/>
            <person name="Ahren D."/>
            <person name="Au C.H."/>
            <person name="Birren B.W."/>
            <person name="Borodovsky M."/>
            <person name="Burns C."/>
            <person name="Canback B."/>
            <person name="Casselton L.A."/>
            <person name="Cheng C.K."/>
            <person name="Deng J."/>
            <person name="Dietrich F.S."/>
            <person name="Fargo D.C."/>
            <person name="Farman M.L."/>
            <person name="Gathman A.C."/>
            <person name="Goldberg J."/>
            <person name="Guigo R."/>
            <person name="Hoegger P.J."/>
            <person name="Hooker J.B."/>
            <person name="Huggins A."/>
            <person name="James T.Y."/>
            <person name="Kamada T."/>
            <person name="Kilaru S."/>
            <person name="Kodira C."/>
            <person name="Kues U."/>
            <person name="Kupfer D."/>
            <person name="Kwan H.S."/>
            <person name="Lomsadze A."/>
            <person name="Li W."/>
            <person name="Lilly W.W."/>
            <person name="Ma L.J."/>
            <person name="Mackey A.J."/>
            <person name="Manning G."/>
            <person name="Martin F."/>
            <person name="Muraguchi H."/>
            <person name="Natvig D.O."/>
            <person name="Palmerini H."/>
            <person name="Ramesh M.A."/>
            <person name="Rehmeyer C.J."/>
            <person name="Roe B.A."/>
            <person name="Shenoy N."/>
            <person name="Stanke M."/>
            <person name="Ter-Hovhannisyan V."/>
            <person name="Tunlid A."/>
            <person name="Velagapudi R."/>
            <person name="Vision T.J."/>
            <person name="Zeng Q."/>
            <person name="Zolan M.E."/>
            <person name="Pukkila P.J."/>
        </authorList>
    </citation>
    <scope>NUCLEOTIDE SEQUENCE [LARGE SCALE GENOMIC DNA]</scope>
    <source>
        <strain evidence="10">Okayama-7 / 130 / ATCC MYA-4618 / FGSC 9003</strain>
    </source>
</reference>
<accession>A8NU01</accession>
<dbReference type="Pfam" id="PF00226">
    <property type="entry name" value="DnaJ"/>
    <property type="match status" value="1"/>
</dbReference>
<dbReference type="InterPro" id="IPR036410">
    <property type="entry name" value="HSP_DnaJ_Cys-rich_dom_sf"/>
</dbReference>
<dbReference type="PANTHER" id="PTHR43888">
    <property type="entry name" value="DNAJ-LIKE-2, ISOFORM A-RELATED"/>
    <property type="match status" value="1"/>
</dbReference>
<evidence type="ECO:0000313" key="9">
    <source>
        <dbReference type="EMBL" id="EAU85530.2"/>
    </source>
</evidence>
<keyword evidence="1 5" id="KW-0479">Metal-binding</keyword>
<dbReference type="InterPro" id="IPR008971">
    <property type="entry name" value="HSP40/DnaJ_pept-bd"/>
</dbReference>
<dbReference type="STRING" id="240176.A8NU01"/>
<dbReference type="FunFam" id="2.10.230.10:FF:000001">
    <property type="entry name" value="DnaJ subfamily A member 2"/>
    <property type="match status" value="1"/>
</dbReference>
<dbReference type="InterPro" id="IPR018253">
    <property type="entry name" value="DnaJ_domain_CS"/>
</dbReference>
<dbReference type="CDD" id="cd10719">
    <property type="entry name" value="DnaJ_zf"/>
    <property type="match status" value="1"/>
</dbReference>
<dbReference type="InterPro" id="IPR044713">
    <property type="entry name" value="DNJA1/2-like"/>
</dbReference>
<dbReference type="GO" id="GO:0030544">
    <property type="term" value="F:Hsp70 protein binding"/>
    <property type="evidence" value="ECO:0007669"/>
    <property type="project" value="InterPro"/>
</dbReference>
<dbReference type="PRINTS" id="PR00625">
    <property type="entry name" value="JDOMAIN"/>
</dbReference>
<dbReference type="Proteomes" id="UP000001861">
    <property type="component" value="Unassembled WGS sequence"/>
</dbReference>
<feature type="zinc finger region" description="CR-type" evidence="5">
    <location>
        <begin position="111"/>
        <end position="192"/>
    </location>
</feature>
<dbReference type="FunFam" id="2.60.260.20:FF:000003">
    <property type="entry name" value="DnaJ subfamily A member 2"/>
    <property type="match status" value="1"/>
</dbReference>
<comment type="caution">
    <text evidence="9">The sequence shown here is derived from an EMBL/GenBank/DDBJ whole genome shotgun (WGS) entry which is preliminary data.</text>
</comment>
<evidence type="ECO:0000256" key="4">
    <source>
        <dbReference type="ARBA" id="ARBA00022833"/>
    </source>
</evidence>
<evidence type="ECO:0000256" key="6">
    <source>
        <dbReference type="SAM" id="MobiDB-lite"/>
    </source>
</evidence>
<dbReference type="InParanoid" id="A8NU01"/>
<keyword evidence="4 5" id="KW-0862">Zinc</keyword>
<dbReference type="FunCoup" id="A8NU01">
    <property type="interactions" value="340"/>
</dbReference>